<dbReference type="Pfam" id="PF02517">
    <property type="entry name" value="Rce1-like"/>
    <property type="match status" value="1"/>
</dbReference>
<protein>
    <submittedName>
        <fullName evidence="4">CPBP family intramembrane metalloprotease</fullName>
    </submittedName>
</protein>
<dbReference type="GO" id="GO:0004175">
    <property type="term" value="F:endopeptidase activity"/>
    <property type="evidence" value="ECO:0007669"/>
    <property type="project" value="UniProtKB-ARBA"/>
</dbReference>
<dbReference type="GO" id="GO:0008237">
    <property type="term" value="F:metallopeptidase activity"/>
    <property type="evidence" value="ECO:0007669"/>
    <property type="project" value="UniProtKB-KW"/>
</dbReference>
<feature type="transmembrane region" description="Helical" evidence="2">
    <location>
        <begin position="166"/>
        <end position="185"/>
    </location>
</feature>
<gene>
    <name evidence="4" type="ORF">D7U36_11155</name>
</gene>
<keyword evidence="4" id="KW-0482">Metalloprotease</keyword>
<feature type="transmembrane region" description="Helical" evidence="2">
    <location>
        <begin position="67"/>
        <end position="87"/>
    </location>
</feature>
<keyword evidence="2" id="KW-0472">Membrane</keyword>
<organism evidence="4 5">
    <name type="scientific">Propionibacterium australiense</name>
    <dbReference type="NCBI Taxonomy" id="119981"/>
    <lineage>
        <taxon>Bacteria</taxon>
        <taxon>Bacillati</taxon>
        <taxon>Actinomycetota</taxon>
        <taxon>Actinomycetes</taxon>
        <taxon>Propionibacteriales</taxon>
        <taxon>Propionibacteriaceae</taxon>
        <taxon>Propionibacterium</taxon>
    </lineage>
</organism>
<dbReference type="EMBL" id="RCIW01000018">
    <property type="protein sequence ID" value="RLP07558.1"/>
    <property type="molecule type" value="Genomic_DNA"/>
</dbReference>
<feature type="compositionally biased region" description="Low complexity" evidence="1">
    <location>
        <begin position="281"/>
        <end position="296"/>
    </location>
</feature>
<feature type="transmembrane region" description="Helical" evidence="2">
    <location>
        <begin position="99"/>
        <end position="119"/>
    </location>
</feature>
<evidence type="ECO:0000313" key="4">
    <source>
        <dbReference type="EMBL" id="RLP07558.1"/>
    </source>
</evidence>
<reference evidence="4 5" key="1">
    <citation type="submission" date="2018-10" db="EMBL/GenBank/DDBJ databases">
        <title>Propionibacterium australiense Genome Sequencing and Assembly.</title>
        <authorList>
            <person name="Bernier A.-M."/>
            <person name="Bernard K."/>
        </authorList>
    </citation>
    <scope>NUCLEOTIDE SEQUENCE [LARGE SCALE GENOMIC DNA]</scope>
    <source>
        <strain evidence="4 5">NML98A078</strain>
    </source>
</reference>
<comment type="caution">
    <text evidence="4">The sequence shown here is derived from an EMBL/GenBank/DDBJ whole genome shotgun (WGS) entry which is preliminary data.</text>
</comment>
<evidence type="ECO:0000259" key="3">
    <source>
        <dbReference type="Pfam" id="PF02517"/>
    </source>
</evidence>
<feature type="transmembrane region" description="Helical" evidence="2">
    <location>
        <begin position="32"/>
        <end position="55"/>
    </location>
</feature>
<keyword evidence="2" id="KW-0812">Transmembrane</keyword>
<accession>A0A8B3FJY5</accession>
<sequence>MCDISCGRRATPMPNESLLPGGNVIRTKTARITLACAITYILTMGLANIIIYHFSHVSYTDPSYTKALLPFLCLLAAGTLCCFFVLRKRLVPVHTGRRRYFLFLLLFLPMVGMTLYFWFTNGEPSSAFLIPIVVAFLVGTAEEMMFRRILYVGLSRAPHGQDIRGALLVSALMFSLLHSVNILAGFSLKNMLAQLVSTFIAGLFYALMYDYTKSILLIIASHSLWDYLIEAAQRVPEFAIITSALNLGEFIIMLVLLTRKWRQEKVATLQTQTEPRGQQEPPNSSPGSGPVVASSS</sequence>
<feature type="domain" description="CAAX prenyl protease 2/Lysostaphin resistance protein A-like" evidence="3">
    <location>
        <begin position="126"/>
        <end position="227"/>
    </location>
</feature>
<keyword evidence="4" id="KW-0645">Protease</keyword>
<feature type="transmembrane region" description="Helical" evidence="2">
    <location>
        <begin position="238"/>
        <end position="257"/>
    </location>
</feature>
<keyword evidence="2" id="KW-1133">Transmembrane helix</keyword>
<evidence type="ECO:0000256" key="2">
    <source>
        <dbReference type="SAM" id="Phobius"/>
    </source>
</evidence>
<dbReference type="GO" id="GO:0080120">
    <property type="term" value="P:CAAX-box protein maturation"/>
    <property type="evidence" value="ECO:0007669"/>
    <property type="project" value="UniProtKB-ARBA"/>
</dbReference>
<dbReference type="AlphaFoldDB" id="A0A8B3FJY5"/>
<dbReference type="OrthoDB" id="4772204at2"/>
<dbReference type="InterPro" id="IPR003675">
    <property type="entry name" value="Rce1/LyrA-like_dom"/>
</dbReference>
<evidence type="ECO:0000256" key="1">
    <source>
        <dbReference type="SAM" id="MobiDB-lite"/>
    </source>
</evidence>
<proteinExistence type="predicted"/>
<name>A0A8B3FJY5_9ACTN</name>
<feature type="region of interest" description="Disordered" evidence="1">
    <location>
        <begin position="268"/>
        <end position="296"/>
    </location>
</feature>
<dbReference type="Proteomes" id="UP000279336">
    <property type="component" value="Unassembled WGS sequence"/>
</dbReference>
<keyword evidence="4" id="KW-0378">Hydrolase</keyword>
<evidence type="ECO:0000313" key="5">
    <source>
        <dbReference type="Proteomes" id="UP000279336"/>
    </source>
</evidence>
<dbReference type="GO" id="GO:0006508">
    <property type="term" value="P:proteolysis"/>
    <property type="evidence" value="ECO:0007669"/>
    <property type="project" value="UniProtKB-KW"/>
</dbReference>